<evidence type="ECO:0000313" key="2">
    <source>
        <dbReference type="Proteomes" id="UP001055879"/>
    </source>
</evidence>
<protein>
    <submittedName>
        <fullName evidence="1">Uncharacterized protein</fullName>
    </submittedName>
</protein>
<accession>A0ACB8ZIW9</accession>
<name>A0ACB8ZIW9_ARCLA</name>
<dbReference type="Proteomes" id="UP001055879">
    <property type="component" value="Linkage Group LG10"/>
</dbReference>
<sequence length="146" mass="16147">MARRPAMTTLSIARSMGKDQHQYPRPESHSRSTASAQGGDTGSITTGEVTTKPRDRGLATAGGDWLAEVARKRDDRLQPLGTEDDLPQREREGGDRWEASRRWRQQPQVVIGGQPQAGPRTTIANPGLHRFFNRTQVTSSKQSISK</sequence>
<evidence type="ECO:0000313" key="1">
    <source>
        <dbReference type="EMBL" id="KAI3697610.1"/>
    </source>
</evidence>
<dbReference type="EMBL" id="CM042056">
    <property type="protein sequence ID" value="KAI3697610.1"/>
    <property type="molecule type" value="Genomic_DNA"/>
</dbReference>
<keyword evidence="2" id="KW-1185">Reference proteome</keyword>
<reference evidence="1 2" key="2">
    <citation type="journal article" date="2022" name="Mol. Ecol. Resour.">
        <title>The genomes of chicory, endive, great burdock and yacon provide insights into Asteraceae paleo-polyploidization history and plant inulin production.</title>
        <authorList>
            <person name="Fan W."/>
            <person name="Wang S."/>
            <person name="Wang H."/>
            <person name="Wang A."/>
            <person name="Jiang F."/>
            <person name="Liu H."/>
            <person name="Zhao H."/>
            <person name="Xu D."/>
            <person name="Zhang Y."/>
        </authorList>
    </citation>
    <scope>NUCLEOTIDE SEQUENCE [LARGE SCALE GENOMIC DNA]</scope>
    <source>
        <strain evidence="2">cv. Niubang</strain>
    </source>
</reference>
<proteinExistence type="predicted"/>
<organism evidence="1 2">
    <name type="scientific">Arctium lappa</name>
    <name type="common">Greater burdock</name>
    <name type="synonym">Lappa major</name>
    <dbReference type="NCBI Taxonomy" id="4217"/>
    <lineage>
        <taxon>Eukaryota</taxon>
        <taxon>Viridiplantae</taxon>
        <taxon>Streptophyta</taxon>
        <taxon>Embryophyta</taxon>
        <taxon>Tracheophyta</taxon>
        <taxon>Spermatophyta</taxon>
        <taxon>Magnoliopsida</taxon>
        <taxon>eudicotyledons</taxon>
        <taxon>Gunneridae</taxon>
        <taxon>Pentapetalae</taxon>
        <taxon>asterids</taxon>
        <taxon>campanulids</taxon>
        <taxon>Asterales</taxon>
        <taxon>Asteraceae</taxon>
        <taxon>Carduoideae</taxon>
        <taxon>Cardueae</taxon>
        <taxon>Arctiinae</taxon>
        <taxon>Arctium</taxon>
    </lineage>
</organism>
<gene>
    <name evidence="1" type="ORF">L6452_30704</name>
</gene>
<comment type="caution">
    <text evidence="1">The sequence shown here is derived from an EMBL/GenBank/DDBJ whole genome shotgun (WGS) entry which is preliminary data.</text>
</comment>
<reference evidence="2" key="1">
    <citation type="journal article" date="2022" name="Mol. Ecol. Resour.">
        <title>The genomes of chicory, endive, great burdock and yacon provide insights into Asteraceae palaeo-polyploidization history and plant inulin production.</title>
        <authorList>
            <person name="Fan W."/>
            <person name="Wang S."/>
            <person name="Wang H."/>
            <person name="Wang A."/>
            <person name="Jiang F."/>
            <person name="Liu H."/>
            <person name="Zhao H."/>
            <person name="Xu D."/>
            <person name="Zhang Y."/>
        </authorList>
    </citation>
    <scope>NUCLEOTIDE SEQUENCE [LARGE SCALE GENOMIC DNA]</scope>
    <source>
        <strain evidence="2">cv. Niubang</strain>
    </source>
</reference>